<evidence type="ECO:0000313" key="2">
    <source>
        <dbReference type="EMBL" id="WUQ86260.1"/>
    </source>
</evidence>
<gene>
    <name evidence="2" type="ORF">OHA16_26880</name>
</gene>
<sequence length="432" mass="45432">MRTRHTEQPLVPDAGIGTSEQDALELRAQLDELLRARQYAVQRERRLAEAVRSLPDRQRVDGELLRQLAQARTLREGLGTRCLDLSDRLKTLEEQLRQPSPRVGGGDRPGPGAAHAATDGFTTGTGAGTPNGLPDGGHDDFHHDVHHDVRQAPATDGPHPTPTGPAPSPGPAPAPAPAPAPPRHRSPGELVALAERITGLYRKASPTEAADILGQAAEHLTPEDTAALAARLAHRGPTDASLHLARSAVHGGPHHAAATLAELRRAGLAEEAGDLFNALRSCPAADLPALLDGLERAGQHADGATLLWEWGSAPTAELAALATVLHRADRAADARTLLRQAAGRPTGDLTALATTLPAPLPALLLGELATLRPPAELVRLAGALAGRTDLYEALLTPLLADPGQHRTTLAALRTAGLPTTLANRPRSRWGRR</sequence>
<dbReference type="Proteomes" id="UP001432222">
    <property type="component" value="Chromosome"/>
</dbReference>
<reference evidence="2" key="1">
    <citation type="submission" date="2022-10" db="EMBL/GenBank/DDBJ databases">
        <title>The complete genomes of actinobacterial strains from the NBC collection.</title>
        <authorList>
            <person name="Joergensen T.S."/>
            <person name="Alvarez Arevalo M."/>
            <person name="Sterndorff E.B."/>
            <person name="Faurdal D."/>
            <person name="Vuksanovic O."/>
            <person name="Mourched A.-S."/>
            <person name="Charusanti P."/>
            <person name="Shaw S."/>
            <person name="Blin K."/>
            <person name="Weber T."/>
        </authorList>
    </citation>
    <scope>NUCLEOTIDE SEQUENCE</scope>
    <source>
        <strain evidence="2">NBC_00222</strain>
    </source>
</reference>
<feature type="region of interest" description="Disordered" evidence="1">
    <location>
        <begin position="93"/>
        <end position="186"/>
    </location>
</feature>
<protein>
    <submittedName>
        <fullName evidence="2">Uncharacterized protein</fullName>
    </submittedName>
</protein>
<accession>A0ABZ1U4Z4</accession>
<feature type="compositionally biased region" description="Basic and acidic residues" evidence="1">
    <location>
        <begin position="136"/>
        <end position="150"/>
    </location>
</feature>
<evidence type="ECO:0000256" key="1">
    <source>
        <dbReference type="SAM" id="MobiDB-lite"/>
    </source>
</evidence>
<dbReference type="RefSeq" id="WP_328956891.1">
    <property type="nucleotide sequence ID" value="NZ_CP108110.1"/>
</dbReference>
<name>A0ABZ1U4Z4_9ACTN</name>
<feature type="compositionally biased region" description="Low complexity" evidence="1">
    <location>
        <begin position="110"/>
        <end position="122"/>
    </location>
</feature>
<organism evidence="2 3">
    <name type="scientific">Kitasatospora purpeofusca</name>
    <dbReference type="NCBI Taxonomy" id="67352"/>
    <lineage>
        <taxon>Bacteria</taxon>
        <taxon>Bacillati</taxon>
        <taxon>Actinomycetota</taxon>
        <taxon>Actinomycetes</taxon>
        <taxon>Kitasatosporales</taxon>
        <taxon>Streptomycetaceae</taxon>
        <taxon>Kitasatospora</taxon>
    </lineage>
</organism>
<dbReference type="EMBL" id="CP108110">
    <property type="protein sequence ID" value="WUQ86260.1"/>
    <property type="molecule type" value="Genomic_DNA"/>
</dbReference>
<keyword evidence="3" id="KW-1185">Reference proteome</keyword>
<proteinExistence type="predicted"/>
<feature type="compositionally biased region" description="Pro residues" evidence="1">
    <location>
        <begin position="159"/>
        <end position="181"/>
    </location>
</feature>
<evidence type="ECO:0000313" key="3">
    <source>
        <dbReference type="Proteomes" id="UP001432222"/>
    </source>
</evidence>